<gene>
    <name evidence="8" type="ORF">BECKH772A_GA0070896_100904</name>
    <name evidence="9" type="ORF">BECKH772B_GA0070898_100894</name>
    <name evidence="10" type="ORF">BECKH772C_GA0070978_100894</name>
</gene>
<dbReference type="GO" id="GO:0005886">
    <property type="term" value="C:plasma membrane"/>
    <property type="evidence" value="ECO:0007669"/>
    <property type="project" value="UniProtKB-SubCell"/>
</dbReference>
<reference evidence="8" key="1">
    <citation type="submission" date="2019-02" db="EMBL/GenBank/DDBJ databases">
        <authorList>
            <person name="Gruber-Vodicka R. H."/>
            <person name="Seah K. B. B."/>
        </authorList>
    </citation>
    <scope>NUCLEOTIDE SEQUENCE</scope>
    <source>
        <strain evidence="10">BECK_SA2B12</strain>
        <strain evidence="8">BECK_SA2B15</strain>
        <strain evidence="9">BECK_SA2B20</strain>
    </source>
</reference>
<dbReference type="EMBL" id="CAADFG010000090">
    <property type="protein sequence ID" value="VFJ95627.1"/>
    <property type="molecule type" value="Genomic_DNA"/>
</dbReference>
<keyword evidence="4 8" id="KW-0808">Transferase</keyword>
<evidence type="ECO:0000256" key="2">
    <source>
        <dbReference type="ARBA" id="ARBA00022475"/>
    </source>
</evidence>
<evidence type="ECO:0000313" key="10">
    <source>
        <dbReference type="EMBL" id="VFK02384.1"/>
    </source>
</evidence>
<keyword evidence="2" id="KW-1003">Cell membrane</keyword>
<evidence type="ECO:0000256" key="1">
    <source>
        <dbReference type="ARBA" id="ARBA00004236"/>
    </source>
</evidence>
<dbReference type="EMBL" id="CAADFI010000089">
    <property type="protein sequence ID" value="VFJ96254.1"/>
    <property type="molecule type" value="Genomic_DNA"/>
</dbReference>
<dbReference type="CDD" id="cd02522">
    <property type="entry name" value="GT_2_like_a"/>
    <property type="match status" value="1"/>
</dbReference>
<dbReference type="GO" id="GO:0016757">
    <property type="term" value="F:glycosyltransferase activity"/>
    <property type="evidence" value="ECO:0007669"/>
    <property type="project" value="UniProtKB-KW"/>
</dbReference>
<accession>A0A450USW2</accession>
<dbReference type="InterPro" id="IPR029044">
    <property type="entry name" value="Nucleotide-diphossugar_trans"/>
</dbReference>
<dbReference type="Gene3D" id="3.90.550.10">
    <property type="entry name" value="Spore Coat Polysaccharide Biosynthesis Protein SpsA, Chain A"/>
    <property type="match status" value="1"/>
</dbReference>
<feature type="region of interest" description="Disordered" evidence="6">
    <location>
        <begin position="106"/>
        <end position="141"/>
    </location>
</feature>
<evidence type="ECO:0000313" key="8">
    <source>
        <dbReference type="EMBL" id="VFJ95627.1"/>
    </source>
</evidence>
<dbReference type="Pfam" id="PF00535">
    <property type="entry name" value="Glycos_transf_2"/>
    <property type="match status" value="1"/>
</dbReference>
<organism evidence="8">
    <name type="scientific">Candidatus Kentrum eta</name>
    <dbReference type="NCBI Taxonomy" id="2126337"/>
    <lineage>
        <taxon>Bacteria</taxon>
        <taxon>Pseudomonadati</taxon>
        <taxon>Pseudomonadota</taxon>
        <taxon>Gammaproteobacteria</taxon>
        <taxon>Candidatus Kentrum</taxon>
    </lineage>
</organism>
<feature type="domain" description="Glycosyltransferase 2-like" evidence="7">
    <location>
        <begin position="6"/>
        <end position="105"/>
    </location>
</feature>
<proteinExistence type="predicted"/>
<evidence type="ECO:0000256" key="4">
    <source>
        <dbReference type="ARBA" id="ARBA00022679"/>
    </source>
</evidence>
<dbReference type="InterPro" id="IPR026461">
    <property type="entry name" value="Trfase_2_rSAM/seldom_assoc"/>
</dbReference>
<evidence type="ECO:0000256" key="3">
    <source>
        <dbReference type="ARBA" id="ARBA00022676"/>
    </source>
</evidence>
<dbReference type="InterPro" id="IPR001173">
    <property type="entry name" value="Glyco_trans_2-like"/>
</dbReference>
<name>A0A450USW2_9GAMM</name>
<dbReference type="EMBL" id="CAADFJ010000089">
    <property type="protein sequence ID" value="VFK02384.1"/>
    <property type="molecule type" value="Genomic_DNA"/>
</dbReference>
<dbReference type="SUPFAM" id="SSF53448">
    <property type="entry name" value="Nucleotide-diphospho-sugar transferases"/>
    <property type="match status" value="1"/>
</dbReference>
<evidence type="ECO:0000259" key="7">
    <source>
        <dbReference type="Pfam" id="PF00535"/>
    </source>
</evidence>
<comment type="subcellular location">
    <subcellularLocation>
        <location evidence="1">Cell membrane</location>
    </subcellularLocation>
</comment>
<keyword evidence="3" id="KW-0328">Glycosyltransferase</keyword>
<protein>
    <submittedName>
        <fullName evidence="8">Glycosyl transferase family 2</fullName>
    </submittedName>
</protein>
<dbReference type="PANTHER" id="PTHR43646:SF2">
    <property type="entry name" value="GLYCOSYLTRANSFERASE 2-LIKE DOMAIN-CONTAINING PROTEIN"/>
    <property type="match status" value="1"/>
</dbReference>
<evidence type="ECO:0000313" key="9">
    <source>
        <dbReference type="EMBL" id="VFJ96254.1"/>
    </source>
</evidence>
<dbReference type="AlphaFoldDB" id="A0A450USW2"/>
<dbReference type="PANTHER" id="PTHR43646">
    <property type="entry name" value="GLYCOSYLTRANSFERASE"/>
    <property type="match status" value="1"/>
</dbReference>
<sequence length="307" mass="34254">MTLALSIIIPARNEAETLTATLLPLQGMRRRGGEVIVVDGESRDETLERARPLADRVLTSPPGRARQMNAGARIAGGEVLWFLHADTRVPEEADGILLAALAGEASYRPSPPNSQENRGRHPPRQIQRNPRSVTAPGQRVSWQRSRWARHHPWRIQRNATSLIAPAQRGRGRHHRAWGRFDARLSGDHRLLTLVARMMNLRSRLTGIATGDQGIFVHRDAFHAVAGFPDLPLMEDIALSRRLKALAGRPACLRTPLVTSSRRWEENGIARTILLMWGLRLAFALGTDPARLARWYHPSSTPGRKPLP</sequence>
<keyword evidence="5" id="KW-0472">Membrane</keyword>
<evidence type="ECO:0000256" key="5">
    <source>
        <dbReference type="ARBA" id="ARBA00023136"/>
    </source>
</evidence>
<evidence type="ECO:0000256" key="6">
    <source>
        <dbReference type="SAM" id="MobiDB-lite"/>
    </source>
</evidence>